<keyword evidence="1" id="KW-0175">Coiled coil</keyword>
<dbReference type="InterPro" id="IPR007483">
    <property type="entry name" value="Hamartin"/>
</dbReference>
<accession>A0A5S6QXT6</accession>
<organism evidence="3 4">
    <name type="scientific">Trichuris muris</name>
    <name type="common">Mouse whipworm</name>
    <dbReference type="NCBI Taxonomy" id="70415"/>
    <lineage>
        <taxon>Eukaryota</taxon>
        <taxon>Metazoa</taxon>
        <taxon>Ecdysozoa</taxon>
        <taxon>Nematoda</taxon>
        <taxon>Enoplea</taxon>
        <taxon>Dorylaimia</taxon>
        <taxon>Trichinellida</taxon>
        <taxon>Trichuridae</taxon>
        <taxon>Trichuris</taxon>
    </lineage>
</organism>
<feature type="coiled-coil region" evidence="1">
    <location>
        <begin position="836"/>
        <end position="888"/>
    </location>
</feature>
<evidence type="ECO:0000256" key="1">
    <source>
        <dbReference type="SAM" id="Coils"/>
    </source>
</evidence>
<dbReference type="GO" id="GO:0032007">
    <property type="term" value="P:negative regulation of TOR signaling"/>
    <property type="evidence" value="ECO:0007669"/>
    <property type="project" value="TreeGrafter"/>
</dbReference>
<reference evidence="4" key="2">
    <citation type="submission" date="2019-12" db="UniProtKB">
        <authorList>
            <consortium name="WormBaseParasite"/>
        </authorList>
    </citation>
    <scope>IDENTIFICATION</scope>
</reference>
<dbReference type="Pfam" id="PF04388">
    <property type="entry name" value="Hamartin"/>
    <property type="match status" value="2"/>
</dbReference>
<name>A0A5S6QXT6_TRIMR</name>
<reference evidence="3" key="1">
    <citation type="submission" date="2014-03" db="EMBL/GenBank/DDBJ databases">
        <title>The whipworm genome and dual-species transcriptomics of an intimate host-pathogen interaction.</title>
        <authorList>
            <person name="Foth B.J."/>
            <person name="Tsai I.J."/>
            <person name="Reid A.J."/>
            <person name="Bancroft A.J."/>
            <person name="Nichol S."/>
            <person name="Tracey A."/>
            <person name="Holroyd N."/>
            <person name="Cotton J.A."/>
            <person name="Stanley E.J."/>
            <person name="Zarowiecki M."/>
            <person name="Liu J.Z."/>
            <person name="Huckvale T."/>
            <person name="Cooper P.J."/>
            <person name="Grencis R.K."/>
            <person name="Berriman M."/>
        </authorList>
    </citation>
    <scope>NUCLEOTIDE SEQUENCE [LARGE SCALE GENOMIC DNA]</scope>
    <source>
        <strain evidence="3">Edinburgh</strain>
    </source>
</reference>
<keyword evidence="3" id="KW-1185">Reference proteome</keyword>
<evidence type="ECO:0000313" key="4">
    <source>
        <dbReference type="WBParaSite" id="TMUE_3000012070.1"/>
    </source>
</evidence>
<dbReference type="PANTHER" id="PTHR15154">
    <property type="entry name" value="HAMARTIN"/>
    <property type="match status" value="1"/>
</dbReference>
<feature type="coiled-coil region" evidence="1">
    <location>
        <begin position="969"/>
        <end position="996"/>
    </location>
</feature>
<sequence>MEVAVQNHDLSRLLDLVKSNDVRVSSDAFCALRDSVNTGDGFVLELCFNDYVQSQCEKMLDIITSIREPNDKVLWDCISSVLKTHPYVVLDVFFSVIRKSPIWMQKLPSTTLFSSFVKSLKHNTDVPYSIGGLYILSCLLPLLPSLSSHFNCLCQILLSSAKLQQKHAKTFCAPNLGLAVVSYFQSLYGLYPNNLLSFLRSQFFAPSVSPAHAALFNEVIRPMLKTVTLHPVLVASNKDQEFMKERWVNKEPHDIFVECIDVTVEGLGSAPLQPVPPEATVVPTVFYNSTTLELSSYKTSPAKHETFDFSLPRSRRPFGKEEPAITPINEEPIQLEVSATENANVSFDWFSPSEEIGLSTPPGSRPSTPCPLGSSDDHFPNNTSLAVRADDQQPQQHVAMRSSRQKRSGDLKFRRSFGSAISKFFGLPDSPTTGSSLRQRRSPGTRSVPPSPSAKFVQRELESTRLGDRNAEFVCSMPSCQQAEIAEEASEVTGIGDIFERPSNSANRKSAVAINLMSRFNFPKETSSSTAAFNGNVEQTSRVRHSSSQSSCGQIFSRRSSLLDMHAKYTGATAQPFGWFTSDELIAAGDDRGIVKHFPYSQEAMQTQRRRAVTSARGIPAFTSKGRDYVGDFVHNRFRRSIYSRSLSCPAIHLSFNWDRQTVIHASGARSAEQWLQKSHGRLSQTASLSYGSDWFQPNFWEDEGRTCHGTAFPTNYDSDWQTNDKLRDQVHPAAEKYMQLSKQLFEDLAELYDTRNEQPSGEEGSTVPEIPQVDREHLLTLKIAMLEYQLEYEQHRRQMHAERNRRMHGRIRHVVSLETQLQSDATKIKWLNYERQQIVDTVDRLNRENTHLRENLLQRDRTWMQRLQAHEQEKRLLQDELQQSNFRLTLQKEDSQKAREDMSKVTARLLEKEHQVNMLTKELVIHKQRAAQMSNRTVALRQRSRVADVLEKEMKNLHYQWLLATKGQEVAEKMRKRYEKENDQLRESMRKCQMRTERAIQSAAQTEANLCKKRAHINELQEALSMMRSLHAEQLEAVEMKYKALMSVCTRQEAHIMELYQQIEEMNRGMKWGRHIIRSEEVTIPKRDTGKEVVSLEDSFPVESEVHSDWNHSL</sequence>
<dbReference type="WBParaSite" id="TMUE_3000012070.1">
    <property type="protein sequence ID" value="TMUE_3000012070.1"/>
    <property type="gene ID" value="WBGene00289821"/>
</dbReference>
<proteinExistence type="predicted"/>
<feature type="region of interest" description="Disordered" evidence="2">
    <location>
        <begin position="391"/>
        <end position="411"/>
    </location>
</feature>
<evidence type="ECO:0000256" key="2">
    <source>
        <dbReference type="SAM" id="MobiDB-lite"/>
    </source>
</evidence>
<dbReference type="STRING" id="70415.A0A5S6QXT6"/>
<dbReference type="GO" id="GO:0033596">
    <property type="term" value="C:TSC1-TSC2 complex"/>
    <property type="evidence" value="ECO:0007669"/>
    <property type="project" value="TreeGrafter"/>
</dbReference>
<evidence type="ECO:0000313" key="3">
    <source>
        <dbReference type="Proteomes" id="UP000046395"/>
    </source>
</evidence>
<feature type="region of interest" description="Disordered" evidence="2">
    <location>
        <begin position="424"/>
        <end position="456"/>
    </location>
</feature>
<dbReference type="Proteomes" id="UP000046395">
    <property type="component" value="Unassembled WGS sequence"/>
</dbReference>
<protein>
    <submittedName>
        <fullName evidence="4">Hamartin</fullName>
    </submittedName>
</protein>
<dbReference type="GO" id="GO:0008285">
    <property type="term" value="P:negative regulation of cell population proliferation"/>
    <property type="evidence" value="ECO:0007669"/>
    <property type="project" value="TreeGrafter"/>
</dbReference>
<dbReference type="AlphaFoldDB" id="A0A5S6QXT6"/>
<dbReference type="WBParaSite" id="TMUE_3000012070.2">
    <property type="protein sequence ID" value="TMUE_3000012070.2"/>
    <property type="gene ID" value="WBGene00289821"/>
</dbReference>
<dbReference type="GO" id="GO:0051726">
    <property type="term" value="P:regulation of cell cycle"/>
    <property type="evidence" value="ECO:0007669"/>
    <property type="project" value="TreeGrafter"/>
</dbReference>
<dbReference type="PANTHER" id="PTHR15154:SF2">
    <property type="entry name" value="HAMARTIN"/>
    <property type="match status" value="1"/>
</dbReference>